<dbReference type="InterPro" id="IPR039315">
    <property type="entry name" value="CheW"/>
</dbReference>
<dbReference type="AlphaFoldDB" id="A0A1M6CBZ0"/>
<dbReference type="SUPFAM" id="SSF50341">
    <property type="entry name" value="CheW-like"/>
    <property type="match status" value="1"/>
</dbReference>
<protein>
    <submittedName>
        <fullName evidence="2">Purine-binding chemotaxis protein CheW</fullName>
    </submittedName>
</protein>
<reference evidence="2 3" key="1">
    <citation type="submission" date="2016-11" db="EMBL/GenBank/DDBJ databases">
        <authorList>
            <person name="Jaros S."/>
            <person name="Januszkiewicz K."/>
            <person name="Wedrychowicz H."/>
        </authorList>
    </citation>
    <scope>NUCLEOTIDE SEQUENCE [LARGE SCALE GENOMIC DNA]</scope>
    <source>
        <strain evidence="2 3">DSM 21864</strain>
    </source>
</reference>
<dbReference type="PROSITE" id="PS50851">
    <property type="entry name" value="CHEW"/>
    <property type="match status" value="1"/>
</dbReference>
<accession>A0A1M6CBZ0</accession>
<evidence type="ECO:0000313" key="2">
    <source>
        <dbReference type="EMBL" id="SHI58304.1"/>
    </source>
</evidence>
<dbReference type="Gene3D" id="2.40.50.180">
    <property type="entry name" value="CheA-289, Domain 4"/>
    <property type="match status" value="1"/>
</dbReference>
<dbReference type="PANTHER" id="PTHR22617">
    <property type="entry name" value="CHEMOTAXIS SENSOR HISTIDINE KINASE-RELATED"/>
    <property type="match status" value="1"/>
</dbReference>
<evidence type="ECO:0000313" key="3">
    <source>
        <dbReference type="Proteomes" id="UP000184080"/>
    </source>
</evidence>
<dbReference type="GO" id="GO:0005829">
    <property type="term" value="C:cytosol"/>
    <property type="evidence" value="ECO:0007669"/>
    <property type="project" value="TreeGrafter"/>
</dbReference>
<dbReference type="Proteomes" id="UP000184080">
    <property type="component" value="Unassembled WGS sequence"/>
</dbReference>
<dbReference type="GO" id="GO:0007165">
    <property type="term" value="P:signal transduction"/>
    <property type="evidence" value="ECO:0007669"/>
    <property type="project" value="InterPro"/>
</dbReference>
<dbReference type="SMART" id="SM00260">
    <property type="entry name" value="CheW"/>
    <property type="match status" value="1"/>
</dbReference>
<dbReference type="RefSeq" id="WP_073004321.1">
    <property type="nucleotide sequence ID" value="NZ_FQZO01000001.1"/>
</dbReference>
<proteinExistence type="predicted"/>
<evidence type="ECO:0000259" key="1">
    <source>
        <dbReference type="PROSITE" id="PS50851"/>
    </source>
</evidence>
<dbReference type="Gene3D" id="2.30.30.40">
    <property type="entry name" value="SH3 Domains"/>
    <property type="match status" value="1"/>
</dbReference>
<dbReference type="InterPro" id="IPR002545">
    <property type="entry name" value="CheW-lke_dom"/>
</dbReference>
<dbReference type="EMBL" id="FQZO01000001">
    <property type="protein sequence ID" value="SHI58304.1"/>
    <property type="molecule type" value="Genomic_DNA"/>
</dbReference>
<dbReference type="PANTHER" id="PTHR22617:SF23">
    <property type="entry name" value="CHEMOTAXIS PROTEIN CHEW"/>
    <property type="match status" value="1"/>
</dbReference>
<gene>
    <name evidence="2" type="ORF">SAMN05444401_1067</name>
</gene>
<keyword evidence="3" id="KW-1185">Reference proteome</keyword>
<dbReference type="OrthoDB" id="9794382at2"/>
<name>A0A1M6CBZ0_9CLOT</name>
<sequence length="148" mass="16724">MASSEIKVLIFTLNGEFYATDIMEVERILGFEEPTVLPEAPEFVQGVINYEGSILPIISLSKKFSMMDSKREDAKIIVVKQEEDKIGIVVDQVTEVGNINLEEVENPPHISTSLSKRYIKGLIKLKEKIIIFLNLAEILSSEEKEQLK</sequence>
<dbReference type="STRING" id="1121298.SAMN05444401_1067"/>
<dbReference type="Pfam" id="PF01584">
    <property type="entry name" value="CheW"/>
    <property type="match status" value="1"/>
</dbReference>
<dbReference type="InterPro" id="IPR036061">
    <property type="entry name" value="CheW-like_dom_sf"/>
</dbReference>
<organism evidence="2 3">
    <name type="scientific">Clostridium amylolyticum</name>
    <dbReference type="NCBI Taxonomy" id="1121298"/>
    <lineage>
        <taxon>Bacteria</taxon>
        <taxon>Bacillati</taxon>
        <taxon>Bacillota</taxon>
        <taxon>Clostridia</taxon>
        <taxon>Eubacteriales</taxon>
        <taxon>Clostridiaceae</taxon>
        <taxon>Clostridium</taxon>
    </lineage>
</organism>
<feature type="domain" description="CheW-like" evidence="1">
    <location>
        <begin position="5"/>
        <end position="144"/>
    </location>
</feature>
<dbReference type="GO" id="GO:0006935">
    <property type="term" value="P:chemotaxis"/>
    <property type="evidence" value="ECO:0007669"/>
    <property type="project" value="InterPro"/>
</dbReference>